<dbReference type="SUPFAM" id="SSF89550">
    <property type="entry name" value="PHP domain-like"/>
    <property type="match status" value="1"/>
</dbReference>
<feature type="domain" description="Polymerase/histidinol phosphatase N-terminal" evidence="1">
    <location>
        <begin position="150"/>
        <end position="215"/>
    </location>
</feature>
<evidence type="ECO:0000259" key="1">
    <source>
        <dbReference type="SMART" id="SM00481"/>
    </source>
</evidence>
<dbReference type="Proteomes" id="UP000198541">
    <property type="component" value="Unassembled WGS sequence"/>
</dbReference>
<evidence type="ECO:0000313" key="3">
    <source>
        <dbReference type="Proteomes" id="UP000198541"/>
    </source>
</evidence>
<dbReference type="GO" id="GO:0004534">
    <property type="term" value="F:5'-3' RNA exonuclease activity"/>
    <property type="evidence" value="ECO:0007669"/>
    <property type="project" value="TreeGrafter"/>
</dbReference>
<gene>
    <name evidence="2" type="ORF">SAMN05216355_10847</name>
</gene>
<protein>
    <recommendedName>
        <fullName evidence="1">Polymerase/histidinol phosphatase N-terminal domain-containing protein</fullName>
    </recommendedName>
</protein>
<evidence type="ECO:0000313" key="2">
    <source>
        <dbReference type="EMBL" id="SDN61870.1"/>
    </source>
</evidence>
<dbReference type="RefSeq" id="WP_092535979.1">
    <property type="nucleotide sequence ID" value="NZ_FNIM01000008.1"/>
</dbReference>
<sequence>MTLLEHATLHPTLADQAANRYLQIPFTLPPHPGSVEVTLDVHDNAADAVIDLGLLGPDGLRGWSGAARTNYVIEQDDATPGYLPGLEAGAWAVLLGLHQLPADGVDVSVTVASPANARPFHGPREAPVRRVLRGSDRGLPAPPGMTWYAGDPHSHSLHSDGELSLWELANEAVRSGLDYLGCTDHNTVSHHEHLGAVGQRHGITLIPGQEITTHRGHANAWGSIGVIDFRREVEFWRRETERRGGFISINHPVDGDCAWLHPLLPGNAGAELFHGSAYRNPSGTGPLAWAAACGCSQIIIGGSDFHGRSTPLRPGMPTTWIAAEECTAAALIDAMAAGRTTVTGTARLISPDEARPALTDAPALVRLGGVANYGHDELMAVDAVGTVLVDRTGTRLVIDEDRQVVHAPYSRGPFRLEAPGRWIVALCA</sequence>
<dbReference type="PANTHER" id="PTHR42924:SF3">
    <property type="entry name" value="POLYMERASE_HISTIDINOL PHOSPHATASE N-TERMINAL DOMAIN-CONTAINING PROTEIN"/>
    <property type="match status" value="1"/>
</dbReference>
<dbReference type="Gene3D" id="3.20.20.140">
    <property type="entry name" value="Metal-dependent hydrolases"/>
    <property type="match status" value="1"/>
</dbReference>
<organism evidence="2 3">
    <name type="scientific">Actinomyces ruminicola</name>
    <dbReference type="NCBI Taxonomy" id="332524"/>
    <lineage>
        <taxon>Bacteria</taxon>
        <taxon>Bacillati</taxon>
        <taxon>Actinomycetota</taxon>
        <taxon>Actinomycetes</taxon>
        <taxon>Actinomycetales</taxon>
        <taxon>Actinomycetaceae</taxon>
        <taxon>Actinomyces</taxon>
    </lineage>
</organism>
<proteinExistence type="predicted"/>
<dbReference type="NCBIfam" id="NF038032">
    <property type="entry name" value="CehA_McbA_metalo"/>
    <property type="match status" value="1"/>
</dbReference>
<accession>A0A1H0CVH1</accession>
<reference evidence="3" key="1">
    <citation type="submission" date="2016-10" db="EMBL/GenBank/DDBJ databases">
        <authorList>
            <person name="Varghese N."/>
            <person name="Submissions S."/>
        </authorList>
    </citation>
    <scope>NUCLEOTIDE SEQUENCE [LARGE SCALE GENOMIC DNA]</scope>
    <source>
        <strain evidence="3">DSM 27982</strain>
    </source>
</reference>
<dbReference type="InterPro" id="IPR016195">
    <property type="entry name" value="Pol/histidinol_Pase-like"/>
</dbReference>
<dbReference type="EMBL" id="FNIM01000008">
    <property type="protein sequence ID" value="SDN61870.1"/>
    <property type="molecule type" value="Genomic_DNA"/>
</dbReference>
<dbReference type="STRING" id="332524.SAMN04487766_104135"/>
<dbReference type="PANTHER" id="PTHR42924">
    <property type="entry name" value="EXONUCLEASE"/>
    <property type="match status" value="1"/>
</dbReference>
<dbReference type="InterPro" id="IPR052018">
    <property type="entry name" value="PHP_domain"/>
</dbReference>
<dbReference type="SMART" id="SM00481">
    <property type="entry name" value="POLIIIAc"/>
    <property type="match status" value="1"/>
</dbReference>
<dbReference type="InterPro" id="IPR003141">
    <property type="entry name" value="Pol/His_phosphatase_N"/>
</dbReference>
<name>A0A1H0CVH1_9ACTO</name>
<dbReference type="AlphaFoldDB" id="A0A1H0CVH1"/>
<keyword evidence="3" id="KW-1185">Reference proteome</keyword>
<dbReference type="GO" id="GO:0035312">
    <property type="term" value="F:5'-3' DNA exonuclease activity"/>
    <property type="evidence" value="ECO:0007669"/>
    <property type="project" value="TreeGrafter"/>
</dbReference>